<proteinExistence type="predicted"/>
<gene>
    <name evidence="1" type="ORF">GUJ93_ZPchr0002g26417</name>
</gene>
<reference evidence="1" key="1">
    <citation type="journal article" date="2021" name="bioRxiv">
        <title>Whole Genome Assembly and Annotation of Northern Wild Rice, Zizania palustris L., Supports a Whole Genome Duplication in the Zizania Genus.</title>
        <authorList>
            <person name="Haas M."/>
            <person name="Kono T."/>
            <person name="Macchietto M."/>
            <person name="Millas R."/>
            <person name="McGilp L."/>
            <person name="Shao M."/>
            <person name="Duquette J."/>
            <person name="Hirsch C.N."/>
            <person name="Kimball J."/>
        </authorList>
    </citation>
    <scope>NUCLEOTIDE SEQUENCE</scope>
    <source>
        <tissue evidence="1">Fresh leaf tissue</tissue>
    </source>
</reference>
<sequence>MIGDVAEVGDALGNIMVSMARQTAGSGDGERWLEVEQRGSAKTRVQPLYSCEGFVILRVPNAVVVGGFYSGVRQYRRKAKTWNAEGKFSNSGEVSMYVNLSMAQLNVSAIGGK</sequence>
<comment type="caution">
    <text evidence="1">The sequence shown here is derived from an EMBL/GenBank/DDBJ whole genome shotgun (WGS) entry which is preliminary data.</text>
</comment>
<accession>A0A8J5S048</accession>
<dbReference type="AlphaFoldDB" id="A0A8J5S048"/>
<dbReference type="EMBL" id="JAAALK010000287">
    <property type="protein sequence ID" value="KAG8060568.1"/>
    <property type="molecule type" value="Genomic_DNA"/>
</dbReference>
<protein>
    <submittedName>
        <fullName evidence="1">Uncharacterized protein</fullName>
    </submittedName>
</protein>
<name>A0A8J5S048_ZIZPA</name>
<keyword evidence="2" id="KW-1185">Reference proteome</keyword>
<organism evidence="1 2">
    <name type="scientific">Zizania palustris</name>
    <name type="common">Northern wild rice</name>
    <dbReference type="NCBI Taxonomy" id="103762"/>
    <lineage>
        <taxon>Eukaryota</taxon>
        <taxon>Viridiplantae</taxon>
        <taxon>Streptophyta</taxon>
        <taxon>Embryophyta</taxon>
        <taxon>Tracheophyta</taxon>
        <taxon>Spermatophyta</taxon>
        <taxon>Magnoliopsida</taxon>
        <taxon>Liliopsida</taxon>
        <taxon>Poales</taxon>
        <taxon>Poaceae</taxon>
        <taxon>BOP clade</taxon>
        <taxon>Oryzoideae</taxon>
        <taxon>Oryzeae</taxon>
        <taxon>Zizaniinae</taxon>
        <taxon>Zizania</taxon>
    </lineage>
</organism>
<reference evidence="1" key="2">
    <citation type="submission" date="2021-02" db="EMBL/GenBank/DDBJ databases">
        <authorList>
            <person name="Kimball J.A."/>
            <person name="Haas M.W."/>
            <person name="Macchietto M."/>
            <person name="Kono T."/>
            <person name="Duquette J."/>
            <person name="Shao M."/>
        </authorList>
    </citation>
    <scope>NUCLEOTIDE SEQUENCE</scope>
    <source>
        <tissue evidence="1">Fresh leaf tissue</tissue>
    </source>
</reference>
<evidence type="ECO:0000313" key="1">
    <source>
        <dbReference type="EMBL" id="KAG8060568.1"/>
    </source>
</evidence>
<dbReference type="Proteomes" id="UP000729402">
    <property type="component" value="Unassembled WGS sequence"/>
</dbReference>
<evidence type="ECO:0000313" key="2">
    <source>
        <dbReference type="Proteomes" id="UP000729402"/>
    </source>
</evidence>